<evidence type="ECO:0000313" key="2">
    <source>
        <dbReference type="Proteomes" id="UP000322634"/>
    </source>
</evidence>
<gene>
    <name evidence="1" type="ORF">FXF65_37425</name>
</gene>
<dbReference type="EMBL" id="VSFF01000016">
    <property type="protein sequence ID" value="TYC08578.1"/>
    <property type="molecule type" value="Genomic_DNA"/>
</dbReference>
<comment type="caution">
    <text evidence="1">The sequence shown here is derived from an EMBL/GenBank/DDBJ whole genome shotgun (WGS) entry which is preliminary data.</text>
</comment>
<organism evidence="1 2">
    <name type="scientific">Actinomadura syzygii</name>
    <dbReference type="NCBI Taxonomy" id="1427538"/>
    <lineage>
        <taxon>Bacteria</taxon>
        <taxon>Bacillati</taxon>
        <taxon>Actinomycetota</taxon>
        <taxon>Actinomycetes</taxon>
        <taxon>Streptosporangiales</taxon>
        <taxon>Thermomonosporaceae</taxon>
        <taxon>Actinomadura</taxon>
    </lineage>
</organism>
<protein>
    <submittedName>
        <fullName evidence="1">Uncharacterized protein</fullName>
    </submittedName>
</protein>
<evidence type="ECO:0000313" key="1">
    <source>
        <dbReference type="EMBL" id="TYC08578.1"/>
    </source>
</evidence>
<name>A0A5D0TR18_9ACTN</name>
<sequence>MVVYATVAGLAEFLVGVPVWPGAKRHLEQASEDVDELLTGAVYAVDANEMPTDPKAAEAIKRATCAQAHYIREGGDETGGRASITSVGVGSINYSRNQMISQAKQRRPAKYGDRALTILKSERLLPINARTY</sequence>
<dbReference type="Proteomes" id="UP000322634">
    <property type="component" value="Unassembled WGS sequence"/>
</dbReference>
<keyword evidence="2" id="KW-1185">Reference proteome</keyword>
<dbReference type="OrthoDB" id="4236785at2"/>
<proteinExistence type="predicted"/>
<dbReference type="RefSeq" id="WP_148354859.1">
    <property type="nucleotide sequence ID" value="NZ_JBHSBF010000002.1"/>
</dbReference>
<accession>A0A5D0TR18</accession>
<reference evidence="1 2" key="1">
    <citation type="submission" date="2019-08" db="EMBL/GenBank/DDBJ databases">
        <title>Actinomadura sp. nov. CYP1-5 isolated from mountain soil.</title>
        <authorList>
            <person name="Songsumanus A."/>
            <person name="Kuncharoen N."/>
            <person name="Kudo T."/>
            <person name="Yuki M."/>
            <person name="Igarashi Y."/>
            <person name="Tanasupawat S."/>
        </authorList>
    </citation>
    <scope>NUCLEOTIDE SEQUENCE [LARGE SCALE GENOMIC DNA]</scope>
    <source>
        <strain evidence="1 2">GKU157</strain>
    </source>
</reference>
<dbReference type="AlphaFoldDB" id="A0A5D0TR18"/>